<dbReference type="STRING" id="1257118.L8H2A4"/>
<dbReference type="Gene3D" id="1.20.1420.10">
    <property type="entry name" value="Talin, central domain"/>
    <property type="match status" value="1"/>
</dbReference>
<feature type="compositionally biased region" description="Polar residues" evidence="2">
    <location>
        <begin position="193"/>
        <end position="203"/>
    </location>
</feature>
<dbReference type="OrthoDB" id="29853at2759"/>
<name>L8H2A4_ACACF</name>
<comment type="similarity">
    <text evidence="1">Belongs to the IST1 family.</text>
</comment>
<dbReference type="VEuPathDB" id="AmoebaDB:ACA1_197490"/>
<dbReference type="PANTHER" id="PTHR12161:SF5">
    <property type="entry name" value="IST1 HOMOLOG"/>
    <property type="match status" value="1"/>
</dbReference>
<dbReference type="InterPro" id="IPR005061">
    <property type="entry name" value="Ist1"/>
</dbReference>
<gene>
    <name evidence="4" type="ORF">ACA1_197490</name>
</gene>
<dbReference type="Pfam" id="PF03398">
    <property type="entry name" value="Ist1"/>
    <property type="match status" value="1"/>
</dbReference>
<dbReference type="PANTHER" id="PTHR12161">
    <property type="entry name" value="IST1 FAMILY MEMBER"/>
    <property type="match status" value="1"/>
</dbReference>
<feature type="compositionally biased region" description="Low complexity" evidence="2">
    <location>
        <begin position="496"/>
        <end position="518"/>
    </location>
</feature>
<dbReference type="EMBL" id="KB007932">
    <property type="protein sequence ID" value="ELR19589.1"/>
    <property type="molecule type" value="Genomic_DNA"/>
</dbReference>
<feature type="region of interest" description="Disordered" evidence="2">
    <location>
        <begin position="495"/>
        <end position="521"/>
    </location>
</feature>
<feature type="domain" description="Talin IBS2B" evidence="3">
    <location>
        <begin position="383"/>
        <end position="494"/>
    </location>
</feature>
<feature type="region of interest" description="Disordered" evidence="2">
    <location>
        <begin position="663"/>
        <end position="688"/>
    </location>
</feature>
<evidence type="ECO:0000313" key="5">
    <source>
        <dbReference type="Proteomes" id="UP000011083"/>
    </source>
</evidence>
<dbReference type="Gene3D" id="1.20.1410.10">
    <property type="entry name" value="I/LWEQ domain"/>
    <property type="match status" value="1"/>
</dbReference>
<accession>L8H2A4</accession>
<dbReference type="InterPro" id="IPR054082">
    <property type="entry name" value="Talin_IBS2B"/>
</dbReference>
<dbReference type="Proteomes" id="UP000011083">
    <property type="component" value="Unassembled WGS sequence"/>
</dbReference>
<evidence type="ECO:0000259" key="3">
    <source>
        <dbReference type="Pfam" id="PF21896"/>
    </source>
</evidence>
<dbReference type="Gene3D" id="1.20.1260.60">
    <property type="entry name" value="Vacuolar protein sorting-associated protein Ist1"/>
    <property type="match status" value="1"/>
</dbReference>
<dbReference type="KEGG" id="acan:ACA1_197490"/>
<feature type="region of interest" description="Disordered" evidence="2">
    <location>
        <begin position="540"/>
        <end position="560"/>
    </location>
</feature>
<dbReference type="GO" id="GO:0003779">
    <property type="term" value="F:actin binding"/>
    <property type="evidence" value="ECO:0007669"/>
    <property type="project" value="InterPro"/>
</dbReference>
<feature type="compositionally biased region" description="Pro residues" evidence="2">
    <location>
        <begin position="218"/>
        <end position="231"/>
    </location>
</feature>
<dbReference type="GeneID" id="14920412"/>
<dbReference type="InterPro" id="IPR042277">
    <property type="entry name" value="IST1-like"/>
</dbReference>
<protein>
    <recommendedName>
        <fullName evidence="3">Talin IBS2B domain-containing protein</fullName>
    </recommendedName>
</protein>
<keyword evidence="5" id="KW-1185">Reference proteome</keyword>
<feature type="compositionally biased region" description="Low complexity" evidence="2">
    <location>
        <begin position="244"/>
        <end position="262"/>
    </location>
</feature>
<organism evidence="4 5">
    <name type="scientific">Acanthamoeba castellanii (strain ATCC 30010 / Neff)</name>
    <dbReference type="NCBI Taxonomy" id="1257118"/>
    <lineage>
        <taxon>Eukaryota</taxon>
        <taxon>Amoebozoa</taxon>
        <taxon>Discosea</taxon>
        <taxon>Longamoebia</taxon>
        <taxon>Centramoebida</taxon>
        <taxon>Acanthamoebidae</taxon>
        <taxon>Acanthamoeba</taxon>
    </lineage>
</organism>
<proteinExistence type="inferred from homology"/>
<evidence type="ECO:0000256" key="2">
    <source>
        <dbReference type="SAM" id="MobiDB-lite"/>
    </source>
</evidence>
<dbReference type="FunFam" id="1.20.1260.60:FF:000002">
    <property type="entry name" value="Vacuolar protein sorting-associated protein IST1"/>
    <property type="match status" value="1"/>
</dbReference>
<dbReference type="GO" id="GO:0015031">
    <property type="term" value="P:protein transport"/>
    <property type="evidence" value="ECO:0007669"/>
    <property type="project" value="InterPro"/>
</dbReference>
<feature type="compositionally biased region" description="Basic and acidic residues" evidence="2">
    <location>
        <begin position="663"/>
        <end position="678"/>
    </location>
</feature>
<dbReference type="RefSeq" id="XP_004341681.1">
    <property type="nucleotide sequence ID" value="XM_004341633.1"/>
</dbReference>
<feature type="region of interest" description="Disordered" evidence="2">
    <location>
        <begin position="193"/>
        <end position="279"/>
    </location>
</feature>
<evidence type="ECO:0000313" key="4">
    <source>
        <dbReference type="EMBL" id="ELR19589.1"/>
    </source>
</evidence>
<dbReference type="Pfam" id="PF21896">
    <property type="entry name" value="Talin_IBS2B"/>
    <property type="match status" value="1"/>
</dbReference>
<reference evidence="4 5" key="1">
    <citation type="journal article" date="2013" name="Genome Biol.">
        <title>Genome of Acanthamoeba castellanii highlights extensive lateral gene transfer and early evolution of tyrosine kinase signaling.</title>
        <authorList>
            <person name="Clarke M."/>
            <person name="Lohan A.J."/>
            <person name="Liu B."/>
            <person name="Lagkouvardos I."/>
            <person name="Roy S."/>
            <person name="Zafar N."/>
            <person name="Bertelli C."/>
            <person name="Schilde C."/>
            <person name="Kianianmomeni A."/>
            <person name="Burglin T.R."/>
            <person name="Frech C."/>
            <person name="Turcotte B."/>
            <person name="Kopec K.O."/>
            <person name="Synnott J.M."/>
            <person name="Choo C."/>
            <person name="Paponov I."/>
            <person name="Finkler A."/>
            <person name="Soon Heng Tan C."/>
            <person name="Hutchins A.P."/>
            <person name="Weinmeier T."/>
            <person name="Rattei T."/>
            <person name="Chu J.S."/>
            <person name="Gimenez G."/>
            <person name="Irimia M."/>
            <person name="Rigden D.J."/>
            <person name="Fitzpatrick D.A."/>
            <person name="Lorenzo-Morales J."/>
            <person name="Bateman A."/>
            <person name="Chiu C.H."/>
            <person name="Tang P."/>
            <person name="Hegemann P."/>
            <person name="Fromm H."/>
            <person name="Raoult D."/>
            <person name="Greub G."/>
            <person name="Miranda-Saavedra D."/>
            <person name="Chen N."/>
            <person name="Nash P."/>
            <person name="Ginger M.L."/>
            <person name="Horn M."/>
            <person name="Schaap P."/>
            <person name="Caler L."/>
            <person name="Loftus B."/>
        </authorList>
    </citation>
    <scope>NUCLEOTIDE SEQUENCE [LARGE SCALE GENOMIC DNA]</scope>
    <source>
        <strain evidence="4 5">Neff</strain>
    </source>
</reference>
<dbReference type="InterPro" id="IPR035964">
    <property type="entry name" value="I/LWEQ_dom_sf"/>
</dbReference>
<dbReference type="AlphaFoldDB" id="L8H2A4"/>
<sequence length="688" mass="72125">MLERLSLTNNAAKFPQKCSIQLKLAINRMRLHRTKKLEEGNRHKKQIADLLATDKEQLARVKTVSVIFEDYMIEALNMVEVYCETIVSRAQLLSAQKTCPLELKDAVCNIIYCAPYLAMEELTKLRKAFIKRYGKDFPMDCERNGYLNEKLISRLQHNPPDEALINYYLSAIAKKHNIDWEVPVGMLPTSILTPQPGAQQPQFPTYGYPPMSGQPGAQGPPPTSPPQPHHAPPSAVYYPAPGQFPASPSSPTFPPAHFTQGGMQQGGMSQGTSAIPSADSVDDLEARFRALSGQPGGGDGGGGGNLQSLQHGAVVQNSQPMPDFLDELDSMWKQSASAARAVEPALARVDAALAELEASARSVGAGKLLARSAVPPTNDEAAAALAAAVEALRQATSGLSSEAANGRPIGDKALTLAQALARLSDLSVEAAAQLASVDAQASALRAVRASLESGRVLLAAAEATGASPHDPSLRDRLGQASAGVAAAVKSLFAIHQQARQQQQQPAPQPSASSSSSADEAARAEIMKAAQALIAAATQLHETSTGAAPRKPPAGPKTGGWEDLAYDLGGLPPGLIPPAQHIAGAAGALLAAAAECQAERVQAMSTGPHYHADPAWTNGLVSASRAVTSTTFHALRLAVAVGKGEADLPTLQAALRAESAATELDKARGDLHGMRKQRYEGGAGGRPSS</sequence>
<evidence type="ECO:0000256" key="1">
    <source>
        <dbReference type="ARBA" id="ARBA00005536"/>
    </source>
</evidence>
<dbReference type="SUPFAM" id="SSF109885">
    <property type="entry name" value="I/LWEQ domain"/>
    <property type="match status" value="1"/>
</dbReference>